<sequence>MTHERVFCDSKWITPSDISVHNIGVSILGMMVSQAIHSISNGIPQTEASEQPVIRVTTVVVHCAAVTTVALWLSSSVETLLGDMVKTGLAERRGVEFAGMLRGMSKLDDGEERVEGIEAAVGE</sequence>
<comment type="caution">
    <text evidence="1">The sequence shown here is derived from an EMBL/GenBank/DDBJ whole genome shotgun (WGS) entry which is preliminary data.</text>
</comment>
<evidence type="ECO:0000313" key="1">
    <source>
        <dbReference type="EMBL" id="EHA22903.1"/>
    </source>
</evidence>
<reference evidence="1 2" key="1">
    <citation type="journal article" date="2011" name="Genome Res.">
        <title>Comparative genomics of citric-acid-producing Aspergillus niger ATCC 1015 versus enzyme-producing CBS 513.88.</title>
        <authorList>
            <person name="Andersen M.R."/>
            <person name="Salazar M.P."/>
            <person name="Schaap P.J."/>
            <person name="van de Vondervoort P.J."/>
            <person name="Culley D."/>
            <person name="Thykaer J."/>
            <person name="Frisvad J.C."/>
            <person name="Nielsen K.F."/>
            <person name="Albang R."/>
            <person name="Albermann K."/>
            <person name="Berka R.M."/>
            <person name="Braus G.H."/>
            <person name="Braus-Stromeyer S.A."/>
            <person name="Corrochano L.M."/>
            <person name="Dai Z."/>
            <person name="van Dijck P.W."/>
            <person name="Hofmann G."/>
            <person name="Lasure L.L."/>
            <person name="Magnuson J.K."/>
            <person name="Menke H."/>
            <person name="Meijer M."/>
            <person name="Meijer S.L."/>
            <person name="Nielsen J.B."/>
            <person name="Nielsen M.L."/>
            <person name="van Ooyen A.J."/>
            <person name="Pel H.J."/>
            <person name="Poulsen L."/>
            <person name="Samson R.A."/>
            <person name="Stam H."/>
            <person name="Tsang A."/>
            <person name="van den Brink J.M."/>
            <person name="Atkins A."/>
            <person name="Aerts A."/>
            <person name="Shapiro H."/>
            <person name="Pangilinan J."/>
            <person name="Salamov A."/>
            <person name="Lou Y."/>
            <person name="Lindquist E."/>
            <person name="Lucas S."/>
            <person name="Grimwood J."/>
            <person name="Grigoriev I.V."/>
            <person name="Kubicek C.P."/>
            <person name="Martinez D."/>
            <person name="van Peij N.N."/>
            <person name="Roubos J.A."/>
            <person name="Nielsen J."/>
            <person name="Baker S.E."/>
        </authorList>
    </citation>
    <scope>NUCLEOTIDE SEQUENCE [LARGE SCALE GENOMIC DNA]</scope>
    <source>
        <strain evidence="2">ATCC 1015 / CBS 113.46 / FGSC A1144 / LSHB Ac4 / NCTC 3858a / NRRL 328 / USDA 3528.7</strain>
    </source>
</reference>
<dbReference type="EMBL" id="ACJE01000010">
    <property type="protein sequence ID" value="EHA22903.1"/>
    <property type="molecule type" value="Genomic_DNA"/>
</dbReference>
<dbReference type="HOGENOM" id="CLU_2014759_0_0_1"/>
<gene>
    <name evidence="1" type="ORF">ASPNIDRAFT_36932</name>
</gene>
<accession>G3Y328</accession>
<dbReference type="AlphaFoldDB" id="G3Y328"/>
<dbReference type="Proteomes" id="UP000009038">
    <property type="component" value="Unassembled WGS sequence"/>
</dbReference>
<protein>
    <submittedName>
        <fullName evidence="1">Uncharacterized protein</fullName>
    </submittedName>
</protein>
<proteinExistence type="predicted"/>
<evidence type="ECO:0000313" key="2">
    <source>
        <dbReference type="Proteomes" id="UP000009038"/>
    </source>
</evidence>
<name>G3Y328_ASPNA</name>
<organism evidence="1 2">
    <name type="scientific">Aspergillus niger (strain ATCC 1015 / CBS 113.46 / FGSC A1144 / LSHB Ac4 / NCTC 3858a / NRRL 328 / USDA 3528.7)</name>
    <dbReference type="NCBI Taxonomy" id="380704"/>
    <lineage>
        <taxon>Eukaryota</taxon>
        <taxon>Fungi</taxon>
        <taxon>Dikarya</taxon>
        <taxon>Ascomycota</taxon>
        <taxon>Pezizomycotina</taxon>
        <taxon>Eurotiomycetes</taxon>
        <taxon>Eurotiomycetidae</taxon>
        <taxon>Eurotiales</taxon>
        <taxon>Aspergillaceae</taxon>
        <taxon>Aspergillus</taxon>
        <taxon>Aspergillus subgen. Circumdati</taxon>
    </lineage>
</organism>